<comment type="caution">
    <text evidence="10">The sequence shown here is derived from an EMBL/GenBank/DDBJ whole genome shotgun (WGS) entry which is preliminary data.</text>
</comment>
<dbReference type="SUPFAM" id="SSF159283">
    <property type="entry name" value="Guanosine diphospho-D-mannose pyrophosphorylase/mannose-6-phosphate isomerase linker domain"/>
    <property type="match status" value="1"/>
</dbReference>
<evidence type="ECO:0000259" key="9">
    <source>
        <dbReference type="Pfam" id="PF22640"/>
    </source>
</evidence>
<evidence type="ECO:0000259" key="8">
    <source>
        <dbReference type="Pfam" id="PF00483"/>
    </source>
</evidence>
<dbReference type="Proteomes" id="UP000178109">
    <property type="component" value="Unassembled WGS sequence"/>
</dbReference>
<dbReference type="CDD" id="cd02509">
    <property type="entry name" value="GDP-M1P_Guanylyltransferase"/>
    <property type="match status" value="1"/>
</dbReference>
<dbReference type="Pfam" id="PF00483">
    <property type="entry name" value="NTP_transferase"/>
    <property type="match status" value="1"/>
</dbReference>
<evidence type="ECO:0000256" key="7">
    <source>
        <dbReference type="ARBA" id="ARBA00047343"/>
    </source>
</evidence>
<dbReference type="Gene3D" id="3.90.550.10">
    <property type="entry name" value="Spore Coat Polysaccharide Biosynthesis Protein SpsA, Chain A"/>
    <property type="match status" value="1"/>
</dbReference>
<dbReference type="InterPro" id="IPR049577">
    <property type="entry name" value="GMPP_N"/>
</dbReference>
<dbReference type="FunFam" id="3.90.550.10:FF:000046">
    <property type="entry name" value="Mannose-1-phosphate guanylyltransferase (GDP)"/>
    <property type="match status" value="1"/>
</dbReference>
<feature type="domain" description="MannoseP isomerase/GMP-like beta-helix" evidence="9">
    <location>
        <begin position="293"/>
        <end position="348"/>
    </location>
</feature>
<dbReference type="InterPro" id="IPR054566">
    <property type="entry name" value="ManC/GMP-like_b-helix"/>
</dbReference>
<accession>A0A1G2BSS1</accession>
<evidence type="ECO:0000313" key="11">
    <source>
        <dbReference type="Proteomes" id="UP000178109"/>
    </source>
</evidence>
<dbReference type="PANTHER" id="PTHR46390">
    <property type="entry name" value="MANNOSE-1-PHOSPHATE GUANYLYLTRANSFERASE"/>
    <property type="match status" value="1"/>
</dbReference>
<dbReference type="AlphaFoldDB" id="A0A1G2BSS1"/>
<dbReference type="PANTHER" id="PTHR46390:SF1">
    <property type="entry name" value="MANNOSE-1-PHOSPHATE GUANYLYLTRANSFERASE"/>
    <property type="match status" value="1"/>
</dbReference>
<evidence type="ECO:0000256" key="2">
    <source>
        <dbReference type="ARBA" id="ARBA00012387"/>
    </source>
</evidence>
<evidence type="ECO:0000256" key="4">
    <source>
        <dbReference type="ARBA" id="ARBA00022695"/>
    </source>
</evidence>
<protein>
    <recommendedName>
        <fullName evidence="2">mannose-1-phosphate guanylyltransferase</fullName>
        <ecNumber evidence="2">2.7.7.13</ecNumber>
    </recommendedName>
</protein>
<name>A0A1G2BSS1_9BACT</name>
<dbReference type="GO" id="GO:0005525">
    <property type="term" value="F:GTP binding"/>
    <property type="evidence" value="ECO:0007669"/>
    <property type="project" value="UniProtKB-KW"/>
</dbReference>
<dbReference type="GO" id="GO:0009298">
    <property type="term" value="P:GDP-mannose biosynthetic process"/>
    <property type="evidence" value="ECO:0007669"/>
    <property type="project" value="TreeGrafter"/>
</dbReference>
<sequence>MKIIILAGGGGTRLWPWSRENEPKQILPILGRDSLLQQTYKRLRLVFSAGDILVVTAKSCAPSITKQLPELPKNNLLLEPVKRDSAGAIGLAAARFIARSPREVIVTVHSDHYVSDAKKYARLLKRAGQLAQKNPEQTILTGIKPSYPETGYGYIQLDKKFVQQSTAGVYRVKRFIEKPSVVKAQRLIAEGNCFWNPGLFAWRVDYLWSLYKTYLPNNFSALEKISQASGANLQAAIDRQFVKLNPISIDYAILEKTKKMLVIPSDLGWADIGHWRSVQEMSARDANGNVVNGESLLIESENNLMLSKDKKFVAALGVKDLVVVETNDAILIINKNRAQDVKKIVAHLRSKKDWKKYL</sequence>
<evidence type="ECO:0000256" key="5">
    <source>
        <dbReference type="ARBA" id="ARBA00022741"/>
    </source>
</evidence>
<proteinExistence type="inferred from homology"/>
<keyword evidence="6" id="KW-0342">GTP-binding</keyword>
<dbReference type="EC" id="2.7.7.13" evidence="2"/>
<keyword evidence="3" id="KW-0808">Transferase</keyword>
<comment type="similarity">
    <text evidence="1">Belongs to the mannose-6-phosphate isomerase type 2 family.</text>
</comment>
<dbReference type="GO" id="GO:0004475">
    <property type="term" value="F:mannose-1-phosphate guanylyltransferase (GTP) activity"/>
    <property type="evidence" value="ECO:0007669"/>
    <property type="project" value="UniProtKB-EC"/>
</dbReference>
<dbReference type="Pfam" id="PF22640">
    <property type="entry name" value="ManC_GMP_beta-helix"/>
    <property type="match status" value="1"/>
</dbReference>
<dbReference type="InterPro" id="IPR029044">
    <property type="entry name" value="Nucleotide-diphossugar_trans"/>
</dbReference>
<dbReference type="EMBL" id="MHKO01000025">
    <property type="protein sequence ID" value="OGY92245.1"/>
    <property type="molecule type" value="Genomic_DNA"/>
</dbReference>
<evidence type="ECO:0000313" key="10">
    <source>
        <dbReference type="EMBL" id="OGY92245.1"/>
    </source>
</evidence>
<dbReference type="InterPro" id="IPR051161">
    <property type="entry name" value="Mannose-6P_isomerase_type2"/>
</dbReference>
<evidence type="ECO:0000256" key="6">
    <source>
        <dbReference type="ARBA" id="ARBA00023134"/>
    </source>
</evidence>
<organism evidence="10 11">
    <name type="scientific">Candidatus Komeilibacteria bacterium RIFCSPLOWO2_02_FULL_48_11</name>
    <dbReference type="NCBI Taxonomy" id="1798553"/>
    <lineage>
        <taxon>Bacteria</taxon>
        <taxon>Candidatus Komeiliibacteriota</taxon>
    </lineage>
</organism>
<keyword evidence="5" id="KW-0547">Nucleotide-binding</keyword>
<dbReference type="SUPFAM" id="SSF53448">
    <property type="entry name" value="Nucleotide-diphospho-sugar transferases"/>
    <property type="match status" value="1"/>
</dbReference>
<keyword evidence="4" id="KW-0548">Nucleotidyltransferase</keyword>
<comment type="catalytic activity">
    <reaction evidence="7">
        <text>alpha-D-mannose 1-phosphate + GTP + H(+) = GDP-alpha-D-mannose + diphosphate</text>
        <dbReference type="Rhea" id="RHEA:15229"/>
        <dbReference type="ChEBI" id="CHEBI:15378"/>
        <dbReference type="ChEBI" id="CHEBI:33019"/>
        <dbReference type="ChEBI" id="CHEBI:37565"/>
        <dbReference type="ChEBI" id="CHEBI:57527"/>
        <dbReference type="ChEBI" id="CHEBI:58409"/>
        <dbReference type="EC" id="2.7.7.13"/>
    </reaction>
</comment>
<evidence type="ECO:0000256" key="1">
    <source>
        <dbReference type="ARBA" id="ARBA00006115"/>
    </source>
</evidence>
<feature type="domain" description="Nucleotidyl transferase" evidence="8">
    <location>
        <begin position="3"/>
        <end position="286"/>
    </location>
</feature>
<gene>
    <name evidence="10" type="ORF">A3H70_03320</name>
</gene>
<evidence type="ECO:0000256" key="3">
    <source>
        <dbReference type="ARBA" id="ARBA00022679"/>
    </source>
</evidence>
<dbReference type="InterPro" id="IPR005835">
    <property type="entry name" value="NTP_transferase_dom"/>
</dbReference>
<reference evidence="10 11" key="1">
    <citation type="journal article" date="2016" name="Nat. Commun.">
        <title>Thousands of microbial genomes shed light on interconnected biogeochemical processes in an aquifer system.</title>
        <authorList>
            <person name="Anantharaman K."/>
            <person name="Brown C.T."/>
            <person name="Hug L.A."/>
            <person name="Sharon I."/>
            <person name="Castelle C.J."/>
            <person name="Probst A.J."/>
            <person name="Thomas B.C."/>
            <person name="Singh A."/>
            <person name="Wilkins M.J."/>
            <person name="Karaoz U."/>
            <person name="Brodie E.L."/>
            <person name="Williams K.H."/>
            <person name="Hubbard S.S."/>
            <person name="Banfield J.F."/>
        </authorList>
    </citation>
    <scope>NUCLEOTIDE SEQUENCE [LARGE SCALE GENOMIC DNA]</scope>
</reference>
<dbReference type="STRING" id="1798553.A3H70_03320"/>